<accession>A0A2C9VLD8</accession>
<proteinExistence type="predicted"/>
<organism evidence="1">
    <name type="scientific">Manihot esculenta</name>
    <name type="common">Cassava</name>
    <name type="synonym">Jatropha manihot</name>
    <dbReference type="NCBI Taxonomy" id="3983"/>
    <lineage>
        <taxon>Eukaryota</taxon>
        <taxon>Viridiplantae</taxon>
        <taxon>Streptophyta</taxon>
        <taxon>Embryophyta</taxon>
        <taxon>Tracheophyta</taxon>
        <taxon>Spermatophyta</taxon>
        <taxon>Magnoliopsida</taxon>
        <taxon>eudicotyledons</taxon>
        <taxon>Gunneridae</taxon>
        <taxon>Pentapetalae</taxon>
        <taxon>rosids</taxon>
        <taxon>fabids</taxon>
        <taxon>Malpighiales</taxon>
        <taxon>Euphorbiaceae</taxon>
        <taxon>Crotonoideae</taxon>
        <taxon>Manihoteae</taxon>
        <taxon>Manihot</taxon>
    </lineage>
</organism>
<gene>
    <name evidence="1" type="ORF">MANES_07G137900</name>
</gene>
<dbReference type="AlphaFoldDB" id="A0A2C9VLD8"/>
<sequence>MCLNSGNSSYAVQTRFEFQFQLPVSILHEVGYSAYNRFTLEVQMDKEITTRIPIVLKHNISEDG</sequence>
<protein>
    <submittedName>
        <fullName evidence="1">Uncharacterized protein</fullName>
    </submittedName>
</protein>
<dbReference type="EMBL" id="CM004393">
    <property type="protein sequence ID" value="OAY46355.1"/>
    <property type="molecule type" value="Genomic_DNA"/>
</dbReference>
<evidence type="ECO:0000313" key="1">
    <source>
        <dbReference type="EMBL" id="OAY46355.1"/>
    </source>
</evidence>
<name>A0A2C9VLD8_MANES</name>
<reference evidence="1" key="1">
    <citation type="submission" date="2016-02" db="EMBL/GenBank/DDBJ databases">
        <title>WGS assembly of Manihot esculenta.</title>
        <authorList>
            <person name="Bredeson J.V."/>
            <person name="Prochnik S.E."/>
            <person name="Lyons J.B."/>
            <person name="Schmutz J."/>
            <person name="Grimwood J."/>
            <person name="Vrebalov J."/>
            <person name="Bart R.S."/>
            <person name="Amuge T."/>
            <person name="Ferguson M.E."/>
            <person name="Green R."/>
            <person name="Putnam N."/>
            <person name="Stites J."/>
            <person name="Rounsley S."/>
            <person name="Rokhsar D.S."/>
        </authorList>
    </citation>
    <scope>NUCLEOTIDE SEQUENCE [LARGE SCALE GENOMIC DNA]</scope>
    <source>
        <tissue evidence="1">Leaf</tissue>
    </source>
</reference>